<dbReference type="KEGG" id="tva:4761179"/>
<keyword evidence="2" id="KW-1185">Reference proteome</keyword>
<dbReference type="RefSeq" id="XP_001315558.1">
    <property type="nucleotide sequence ID" value="XM_001315523.1"/>
</dbReference>
<dbReference type="SMR" id="A2EVK3"/>
<name>A2EVK3_TRIV3</name>
<dbReference type="Gene3D" id="3.80.10.10">
    <property type="entry name" value="Ribonuclease Inhibitor"/>
    <property type="match status" value="1"/>
</dbReference>
<dbReference type="InParanoid" id="A2EVK3"/>
<reference evidence="1" key="2">
    <citation type="journal article" date="2007" name="Science">
        <title>Draft genome sequence of the sexually transmitted pathogen Trichomonas vaginalis.</title>
        <authorList>
            <person name="Carlton J.M."/>
            <person name="Hirt R.P."/>
            <person name="Silva J.C."/>
            <person name="Delcher A.L."/>
            <person name="Schatz M."/>
            <person name="Zhao Q."/>
            <person name="Wortman J.R."/>
            <person name="Bidwell S.L."/>
            <person name="Alsmark U.C.M."/>
            <person name="Besteiro S."/>
            <person name="Sicheritz-Ponten T."/>
            <person name="Noel C.J."/>
            <person name="Dacks J.B."/>
            <person name="Foster P.G."/>
            <person name="Simillion C."/>
            <person name="Van de Peer Y."/>
            <person name="Miranda-Saavedra D."/>
            <person name="Barton G.J."/>
            <person name="Westrop G.D."/>
            <person name="Mueller S."/>
            <person name="Dessi D."/>
            <person name="Fiori P.L."/>
            <person name="Ren Q."/>
            <person name="Paulsen I."/>
            <person name="Zhang H."/>
            <person name="Bastida-Corcuera F.D."/>
            <person name="Simoes-Barbosa A."/>
            <person name="Brown M.T."/>
            <person name="Hayes R.D."/>
            <person name="Mukherjee M."/>
            <person name="Okumura C.Y."/>
            <person name="Schneider R."/>
            <person name="Smith A.J."/>
            <person name="Vanacova S."/>
            <person name="Villalvazo M."/>
            <person name="Haas B.J."/>
            <person name="Pertea M."/>
            <person name="Feldblyum T.V."/>
            <person name="Utterback T.R."/>
            <person name="Shu C.L."/>
            <person name="Osoegawa K."/>
            <person name="de Jong P.J."/>
            <person name="Hrdy I."/>
            <person name="Horvathova L."/>
            <person name="Zubacova Z."/>
            <person name="Dolezal P."/>
            <person name="Malik S.B."/>
            <person name="Logsdon J.M. Jr."/>
            <person name="Henze K."/>
            <person name="Gupta A."/>
            <person name="Wang C.C."/>
            <person name="Dunne R.L."/>
            <person name="Upcroft J.A."/>
            <person name="Upcroft P."/>
            <person name="White O."/>
            <person name="Salzberg S.L."/>
            <person name="Tang P."/>
            <person name="Chiu C.-H."/>
            <person name="Lee Y.-S."/>
            <person name="Embley T.M."/>
            <person name="Coombs G.H."/>
            <person name="Mottram J.C."/>
            <person name="Tachezy J."/>
            <person name="Fraser-Liggett C.M."/>
            <person name="Johnson P.J."/>
        </authorList>
    </citation>
    <scope>NUCLEOTIDE SEQUENCE [LARGE SCALE GENOMIC DNA]</scope>
    <source>
        <strain evidence="1">G3</strain>
    </source>
</reference>
<dbReference type="EMBL" id="DS113508">
    <property type="protein sequence ID" value="EAY03335.1"/>
    <property type="molecule type" value="Genomic_DNA"/>
</dbReference>
<dbReference type="VEuPathDB" id="TrichDB:TVAG_173810"/>
<gene>
    <name evidence="1" type="ORF">TVAG_173810</name>
</gene>
<reference evidence="1" key="1">
    <citation type="submission" date="2006-10" db="EMBL/GenBank/DDBJ databases">
        <authorList>
            <person name="Amadeo P."/>
            <person name="Zhao Q."/>
            <person name="Wortman J."/>
            <person name="Fraser-Liggett C."/>
            <person name="Carlton J."/>
        </authorList>
    </citation>
    <scope>NUCLEOTIDE SEQUENCE</scope>
    <source>
        <strain evidence="1">G3</strain>
    </source>
</reference>
<dbReference type="AlphaFoldDB" id="A2EVK3"/>
<organism evidence="1 2">
    <name type="scientific">Trichomonas vaginalis (strain ATCC PRA-98 / G3)</name>
    <dbReference type="NCBI Taxonomy" id="412133"/>
    <lineage>
        <taxon>Eukaryota</taxon>
        <taxon>Metamonada</taxon>
        <taxon>Parabasalia</taxon>
        <taxon>Trichomonadida</taxon>
        <taxon>Trichomonadidae</taxon>
        <taxon>Trichomonas</taxon>
    </lineage>
</organism>
<proteinExistence type="predicted"/>
<sequence length="102" mass="11126">MSKLRSIIIPPSVKSIGERAFFGLSNLNTLKIYGNPTIGADSFNGTNIVCGITCYEDLVPSLISNGIKQKSFEICCRSIAQVRHPGFNFISLTLNAFVIIVM</sequence>
<protein>
    <recommendedName>
        <fullName evidence="3">Leucine Rich Repeat family protein</fullName>
    </recommendedName>
</protein>
<evidence type="ECO:0000313" key="1">
    <source>
        <dbReference type="EMBL" id="EAY03335.1"/>
    </source>
</evidence>
<dbReference type="Proteomes" id="UP000001542">
    <property type="component" value="Unassembled WGS sequence"/>
</dbReference>
<dbReference type="Pfam" id="PF13306">
    <property type="entry name" value="LRR_5"/>
    <property type="match status" value="1"/>
</dbReference>
<evidence type="ECO:0000313" key="2">
    <source>
        <dbReference type="Proteomes" id="UP000001542"/>
    </source>
</evidence>
<evidence type="ECO:0008006" key="3">
    <source>
        <dbReference type="Google" id="ProtNLM"/>
    </source>
</evidence>
<dbReference type="InterPro" id="IPR026906">
    <property type="entry name" value="LRR_5"/>
</dbReference>
<accession>A2EVK3</accession>
<dbReference type="InterPro" id="IPR032675">
    <property type="entry name" value="LRR_dom_sf"/>
</dbReference>
<dbReference type="VEuPathDB" id="TrichDB:TVAGG3_0827070"/>